<sequence>MTRNARFTGLSAALTATAVLLTGCADADSGKPGERAGASASPAGPEPAAVRLTPEQTAAVLPRADDLLDWSLTTRPAVDDLTKRAALCTGRSAWCKDALHMSGAFFTHRDAGHIEFTVYAYKTSEAATTAYPLVMEKLEATELSPKGVTEVTLPTRVGSATTARRGTTRLNAPGTLLSAAVGTTVVTVRTGGLATMVKTYSPKELAALGRLIADRSRQVQRGGPATAELPKDALTYDALTDEKKKP</sequence>
<name>A0A5B8IHW9_9ACTN</name>
<keyword evidence="4" id="KW-1185">Reference proteome</keyword>
<dbReference type="OrthoDB" id="4203289at2"/>
<organism evidence="3 4">
    <name type="scientific">Streptomyces qinzhouensis</name>
    <dbReference type="NCBI Taxonomy" id="2599401"/>
    <lineage>
        <taxon>Bacteria</taxon>
        <taxon>Bacillati</taxon>
        <taxon>Actinomycetota</taxon>
        <taxon>Actinomycetes</taxon>
        <taxon>Kitasatosporales</taxon>
        <taxon>Streptomycetaceae</taxon>
        <taxon>Streptomyces</taxon>
    </lineage>
</organism>
<feature type="signal peptide" evidence="2">
    <location>
        <begin position="1"/>
        <end position="27"/>
    </location>
</feature>
<dbReference type="Proteomes" id="UP000320580">
    <property type="component" value="Chromosome"/>
</dbReference>
<evidence type="ECO:0008006" key="5">
    <source>
        <dbReference type="Google" id="ProtNLM"/>
    </source>
</evidence>
<dbReference type="PROSITE" id="PS51257">
    <property type="entry name" value="PROKAR_LIPOPROTEIN"/>
    <property type="match status" value="1"/>
</dbReference>
<evidence type="ECO:0000256" key="2">
    <source>
        <dbReference type="SAM" id="SignalP"/>
    </source>
</evidence>
<gene>
    <name evidence="3" type="ORF">FQU76_16890</name>
</gene>
<feature type="chain" id="PRO_5022740216" description="Lipoprotein" evidence="2">
    <location>
        <begin position="28"/>
        <end position="246"/>
    </location>
</feature>
<dbReference type="RefSeq" id="WP_146481224.1">
    <property type="nucleotide sequence ID" value="NZ_CP042266.1"/>
</dbReference>
<dbReference type="AlphaFoldDB" id="A0A5B8IHW9"/>
<evidence type="ECO:0000313" key="4">
    <source>
        <dbReference type="Proteomes" id="UP000320580"/>
    </source>
</evidence>
<proteinExistence type="predicted"/>
<feature type="region of interest" description="Disordered" evidence="1">
    <location>
        <begin position="219"/>
        <end position="246"/>
    </location>
</feature>
<dbReference type="EMBL" id="CP042266">
    <property type="protein sequence ID" value="QDY77902.1"/>
    <property type="molecule type" value="Genomic_DNA"/>
</dbReference>
<evidence type="ECO:0000256" key="1">
    <source>
        <dbReference type="SAM" id="MobiDB-lite"/>
    </source>
</evidence>
<accession>A0A5B8IHW9</accession>
<protein>
    <recommendedName>
        <fullName evidence="5">Lipoprotein</fullName>
    </recommendedName>
</protein>
<reference evidence="3 4" key="1">
    <citation type="submission" date="2019-07" db="EMBL/GenBank/DDBJ databases">
        <authorList>
            <person name="Zhu P."/>
        </authorList>
    </citation>
    <scope>NUCLEOTIDE SEQUENCE [LARGE SCALE GENOMIC DNA]</scope>
    <source>
        <strain evidence="3 4">SSL-25</strain>
    </source>
</reference>
<keyword evidence="2" id="KW-0732">Signal</keyword>
<evidence type="ECO:0000313" key="3">
    <source>
        <dbReference type="EMBL" id="QDY77902.1"/>
    </source>
</evidence>
<dbReference type="KEGG" id="sqz:FQU76_16890"/>